<dbReference type="EMBL" id="MK500392">
    <property type="protein sequence ID" value="QBK88584.1"/>
    <property type="molecule type" value="Genomic_DNA"/>
</dbReference>
<reference evidence="2" key="1">
    <citation type="journal article" date="2019" name="MBio">
        <title>Virus Genomes from Deep Sea Sediments Expand the Ocean Megavirome and Support Independent Origins of Viral Gigantism.</title>
        <authorList>
            <person name="Backstrom D."/>
            <person name="Yutin N."/>
            <person name="Jorgensen S.L."/>
            <person name="Dharamshi J."/>
            <person name="Homa F."/>
            <person name="Zaremba-Niedwiedzka K."/>
            <person name="Spang A."/>
            <person name="Wolf Y.I."/>
            <person name="Koonin E.V."/>
            <person name="Ettema T.J."/>
        </authorList>
    </citation>
    <scope>NUCLEOTIDE SEQUENCE</scope>
</reference>
<keyword evidence="1" id="KW-0472">Membrane</keyword>
<protein>
    <submittedName>
        <fullName evidence="2">Uncharacterized protein</fullName>
    </submittedName>
</protein>
<name>A0A481Z1D4_9VIRU</name>
<evidence type="ECO:0000256" key="1">
    <source>
        <dbReference type="SAM" id="Phobius"/>
    </source>
</evidence>
<keyword evidence="1" id="KW-1133">Transmembrane helix</keyword>
<gene>
    <name evidence="2" type="ORF">LCMiAC01_02610</name>
</gene>
<accession>A0A481Z1D4</accession>
<organism evidence="2">
    <name type="scientific">Mimivirus LCMiAC01</name>
    <dbReference type="NCBI Taxonomy" id="2506608"/>
    <lineage>
        <taxon>Viruses</taxon>
        <taxon>Varidnaviria</taxon>
        <taxon>Bamfordvirae</taxon>
        <taxon>Nucleocytoviricota</taxon>
        <taxon>Megaviricetes</taxon>
        <taxon>Imitervirales</taxon>
        <taxon>Mimiviridae</taxon>
        <taxon>Klosneuvirinae</taxon>
    </lineage>
</organism>
<proteinExistence type="predicted"/>
<evidence type="ECO:0000313" key="2">
    <source>
        <dbReference type="EMBL" id="QBK88584.1"/>
    </source>
</evidence>
<sequence length="146" mass="16593">MSFVNKLIYASIGTAAFFLLSHPTTYEILNTFLPTKIKVDPCPSPNTRIIQVIIFAILMFSILVLLNMFAIHNKKSIWYFAKQALFATLIFYILSSTEMHTLMADITKRKDSLLKDGCPTISAKFFHSILYFIAAFGSMYIPCKCD</sequence>
<feature type="transmembrane region" description="Helical" evidence="1">
    <location>
        <begin position="125"/>
        <end position="143"/>
    </location>
</feature>
<feature type="transmembrane region" description="Helical" evidence="1">
    <location>
        <begin position="49"/>
        <end position="70"/>
    </location>
</feature>
<keyword evidence="1" id="KW-0812">Transmembrane</keyword>
<feature type="transmembrane region" description="Helical" evidence="1">
    <location>
        <begin position="7"/>
        <end position="29"/>
    </location>
</feature>